<dbReference type="Proteomes" id="UP001596118">
    <property type="component" value="Unassembled WGS sequence"/>
</dbReference>
<accession>A0ABD5R3I8</accession>
<evidence type="ECO:0000256" key="1">
    <source>
        <dbReference type="SAM" id="MobiDB-lite"/>
    </source>
</evidence>
<sequence length="55" mass="6278">MPENRQRNESDSTSELSEFIAEHTDESAEEIDSGEPTFAPPWYSSVEEIDSEDEQ</sequence>
<keyword evidence="3" id="KW-1185">Reference proteome</keyword>
<feature type="compositionally biased region" description="Basic and acidic residues" evidence="1">
    <location>
        <begin position="1"/>
        <end position="10"/>
    </location>
</feature>
<feature type="region of interest" description="Disordered" evidence="1">
    <location>
        <begin position="1"/>
        <end position="55"/>
    </location>
</feature>
<proteinExistence type="predicted"/>
<reference evidence="2 3" key="1">
    <citation type="journal article" date="2019" name="Int. J. Syst. Evol. Microbiol.">
        <title>The Global Catalogue of Microorganisms (GCM) 10K type strain sequencing project: providing services to taxonomists for standard genome sequencing and annotation.</title>
        <authorList>
            <consortium name="The Broad Institute Genomics Platform"/>
            <consortium name="The Broad Institute Genome Sequencing Center for Infectious Disease"/>
            <person name="Wu L."/>
            <person name="Ma J."/>
        </authorList>
    </citation>
    <scope>NUCLEOTIDE SEQUENCE [LARGE SCALE GENOMIC DNA]</scope>
    <source>
        <strain evidence="2 3">CGMCC 1.12124</strain>
    </source>
</reference>
<dbReference type="RefSeq" id="WP_256412962.1">
    <property type="nucleotide sequence ID" value="NZ_JANHDM010000014.1"/>
</dbReference>
<evidence type="ECO:0000313" key="2">
    <source>
        <dbReference type="EMBL" id="MFC5279391.1"/>
    </source>
</evidence>
<dbReference type="AlphaFoldDB" id="A0ABD5R3I8"/>
<protein>
    <submittedName>
        <fullName evidence="2">Uncharacterized protein</fullName>
    </submittedName>
</protein>
<dbReference type="EMBL" id="JBHSKY010000011">
    <property type="protein sequence ID" value="MFC5279391.1"/>
    <property type="molecule type" value="Genomic_DNA"/>
</dbReference>
<gene>
    <name evidence="2" type="ORF">ACFPM1_11590</name>
</gene>
<comment type="caution">
    <text evidence="2">The sequence shown here is derived from an EMBL/GenBank/DDBJ whole genome shotgun (WGS) entry which is preliminary data.</text>
</comment>
<evidence type="ECO:0000313" key="3">
    <source>
        <dbReference type="Proteomes" id="UP001596118"/>
    </source>
</evidence>
<organism evidence="2 3">
    <name type="scientific">Halorubrum rubrum</name>
    <dbReference type="NCBI Taxonomy" id="1126240"/>
    <lineage>
        <taxon>Archaea</taxon>
        <taxon>Methanobacteriati</taxon>
        <taxon>Methanobacteriota</taxon>
        <taxon>Stenosarchaea group</taxon>
        <taxon>Halobacteria</taxon>
        <taxon>Halobacteriales</taxon>
        <taxon>Haloferacaceae</taxon>
        <taxon>Halorubrum</taxon>
    </lineage>
</organism>
<name>A0ABD5R3I8_9EURY</name>